<evidence type="ECO:0008006" key="11">
    <source>
        <dbReference type="Google" id="ProtNLM"/>
    </source>
</evidence>
<dbReference type="Gene3D" id="1.10.10.60">
    <property type="entry name" value="Homeodomain-like"/>
    <property type="match status" value="1"/>
</dbReference>
<organism evidence="9 10">
    <name type="scientific">Uncinocarpus reesii (strain UAMH 1704)</name>
    <dbReference type="NCBI Taxonomy" id="336963"/>
    <lineage>
        <taxon>Eukaryota</taxon>
        <taxon>Fungi</taxon>
        <taxon>Dikarya</taxon>
        <taxon>Ascomycota</taxon>
        <taxon>Pezizomycotina</taxon>
        <taxon>Eurotiomycetes</taxon>
        <taxon>Eurotiomycetidae</taxon>
        <taxon>Onygenales</taxon>
        <taxon>Onygenaceae</taxon>
        <taxon>Uncinocarpus</taxon>
    </lineage>
</organism>
<dbReference type="PROSITE" id="PS50157">
    <property type="entry name" value="ZINC_FINGER_C2H2_2"/>
    <property type="match status" value="1"/>
</dbReference>
<feature type="compositionally biased region" description="Polar residues" evidence="6">
    <location>
        <begin position="315"/>
        <end position="324"/>
    </location>
</feature>
<dbReference type="PROSITE" id="PS50071">
    <property type="entry name" value="HOMEOBOX_2"/>
    <property type="match status" value="1"/>
</dbReference>
<dbReference type="InterPro" id="IPR009057">
    <property type="entry name" value="Homeodomain-like_sf"/>
</dbReference>
<dbReference type="EMBL" id="CH476619">
    <property type="protein sequence ID" value="EEP82293.1"/>
    <property type="molecule type" value="Genomic_DNA"/>
</dbReference>
<evidence type="ECO:0000313" key="9">
    <source>
        <dbReference type="EMBL" id="EEP82293.1"/>
    </source>
</evidence>
<dbReference type="OrthoDB" id="5399138at2759"/>
<evidence type="ECO:0000256" key="1">
    <source>
        <dbReference type="ARBA" id="ARBA00023125"/>
    </source>
</evidence>
<dbReference type="InterPro" id="IPR008422">
    <property type="entry name" value="KN_HD"/>
</dbReference>
<keyword evidence="4" id="KW-0863">Zinc-finger</keyword>
<feature type="domain" description="C2H2-type" evidence="8">
    <location>
        <begin position="378"/>
        <end position="406"/>
    </location>
</feature>
<dbReference type="CDD" id="cd00086">
    <property type="entry name" value="homeodomain"/>
    <property type="match status" value="1"/>
</dbReference>
<keyword evidence="2 5" id="KW-0371">Homeobox</keyword>
<dbReference type="InterPro" id="IPR001356">
    <property type="entry name" value="HD"/>
</dbReference>
<keyword evidence="4" id="KW-0862">Zinc</keyword>
<keyword evidence="10" id="KW-1185">Reference proteome</keyword>
<proteinExistence type="predicted"/>
<dbReference type="InterPro" id="IPR013087">
    <property type="entry name" value="Znf_C2H2_type"/>
</dbReference>
<feature type="region of interest" description="Disordered" evidence="6">
    <location>
        <begin position="676"/>
        <end position="711"/>
    </location>
</feature>
<feature type="compositionally biased region" description="Polar residues" evidence="6">
    <location>
        <begin position="276"/>
        <end position="287"/>
    </location>
</feature>
<dbReference type="GO" id="GO:0008270">
    <property type="term" value="F:zinc ion binding"/>
    <property type="evidence" value="ECO:0007669"/>
    <property type="project" value="UniProtKB-KW"/>
</dbReference>
<reference evidence="10" key="1">
    <citation type="journal article" date="2009" name="Genome Res.">
        <title>Comparative genomic analyses of the human fungal pathogens Coccidioides and their relatives.</title>
        <authorList>
            <person name="Sharpton T.J."/>
            <person name="Stajich J.E."/>
            <person name="Rounsley S.D."/>
            <person name="Gardner M.J."/>
            <person name="Wortman J.R."/>
            <person name="Jordar V.S."/>
            <person name="Maiti R."/>
            <person name="Kodira C.D."/>
            <person name="Neafsey D.E."/>
            <person name="Zeng Q."/>
            <person name="Hung C.-Y."/>
            <person name="McMahan C."/>
            <person name="Muszewska A."/>
            <person name="Grynberg M."/>
            <person name="Mandel M.A."/>
            <person name="Kellner E.M."/>
            <person name="Barker B.M."/>
            <person name="Galgiani J.N."/>
            <person name="Orbach M.J."/>
            <person name="Kirkland T.N."/>
            <person name="Cole G.T."/>
            <person name="Henn M.R."/>
            <person name="Birren B.W."/>
            <person name="Taylor J.W."/>
        </authorList>
    </citation>
    <scope>NUCLEOTIDE SEQUENCE [LARGE SCALE GENOMIC DNA]</scope>
    <source>
        <strain evidence="10">UAMH 1704</strain>
    </source>
</reference>
<dbReference type="STRING" id="336963.C4JYA7"/>
<evidence type="ECO:0000259" key="7">
    <source>
        <dbReference type="PROSITE" id="PS50071"/>
    </source>
</evidence>
<dbReference type="SMART" id="SM00389">
    <property type="entry name" value="HOX"/>
    <property type="match status" value="1"/>
</dbReference>
<dbReference type="InParanoid" id="C4JYA7"/>
<dbReference type="eggNOG" id="KOG0773">
    <property type="taxonomic scope" value="Eukaryota"/>
</dbReference>
<dbReference type="GO" id="GO:0006355">
    <property type="term" value="P:regulation of DNA-templated transcription"/>
    <property type="evidence" value="ECO:0007669"/>
    <property type="project" value="InterPro"/>
</dbReference>
<name>C4JYA7_UNCRE</name>
<evidence type="ECO:0000256" key="6">
    <source>
        <dbReference type="SAM" id="MobiDB-lite"/>
    </source>
</evidence>
<evidence type="ECO:0000256" key="5">
    <source>
        <dbReference type="PROSITE-ProRule" id="PRU00108"/>
    </source>
</evidence>
<dbReference type="GO" id="GO:0005634">
    <property type="term" value="C:nucleus"/>
    <property type="evidence" value="ECO:0007669"/>
    <property type="project" value="UniProtKB-SubCell"/>
</dbReference>
<feature type="compositionally biased region" description="Low complexity" evidence="6">
    <location>
        <begin position="288"/>
        <end position="307"/>
    </location>
</feature>
<dbReference type="PANTHER" id="PTHR11850">
    <property type="entry name" value="HOMEOBOX PROTEIN TRANSCRIPTION FACTORS"/>
    <property type="match status" value="1"/>
</dbReference>
<keyword evidence="3 5" id="KW-0539">Nucleus</keyword>
<gene>
    <name evidence="9" type="ORF">UREG_07158</name>
</gene>
<keyword evidence="1 5" id="KW-0238">DNA-binding</keyword>
<feature type="DNA-binding region" description="Homeobox" evidence="5">
    <location>
        <begin position="160"/>
        <end position="222"/>
    </location>
</feature>
<dbReference type="SMART" id="SM00355">
    <property type="entry name" value="ZnF_C2H2"/>
    <property type="match status" value="3"/>
</dbReference>
<accession>C4JYA7</accession>
<dbReference type="AlphaFoldDB" id="C4JYA7"/>
<dbReference type="PROSITE" id="PS00028">
    <property type="entry name" value="ZINC_FINGER_C2H2_1"/>
    <property type="match status" value="1"/>
</dbReference>
<feature type="region of interest" description="Disordered" evidence="6">
    <location>
        <begin position="213"/>
        <end position="245"/>
    </location>
</feature>
<evidence type="ECO:0000313" key="10">
    <source>
        <dbReference type="Proteomes" id="UP000002058"/>
    </source>
</evidence>
<dbReference type="Proteomes" id="UP000002058">
    <property type="component" value="Unassembled WGS sequence"/>
</dbReference>
<evidence type="ECO:0000256" key="4">
    <source>
        <dbReference type="PROSITE-ProRule" id="PRU00042"/>
    </source>
</evidence>
<dbReference type="SUPFAM" id="SSF46689">
    <property type="entry name" value="Homeodomain-like"/>
    <property type="match status" value="1"/>
</dbReference>
<dbReference type="RefSeq" id="XP_002582385.1">
    <property type="nucleotide sequence ID" value="XM_002582339.1"/>
</dbReference>
<dbReference type="VEuPathDB" id="FungiDB:UREG_07158"/>
<evidence type="ECO:0000259" key="8">
    <source>
        <dbReference type="PROSITE" id="PS50157"/>
    </source>
</evidence>
<feature type="region of interest" description="Disordered" evidence="6">
    <location>
        <begin position="276"/>
        <end position="324"/>
    </location>
</feature>
<evidence type="ECO:0000256" key="3">
    <source>
        <dbReference type="ARBA" id="ARBA00023242"/>
    </source>
</evidence>
<comment type="subcellular location">
    <subcellularLocation>
        <location evidence="5">Nucleus</location>
    </subcellularLocation>
</comment>
<dbReference type="Pfam" id="PF05920">
    <property type="entry name" value="Homeobox_KN"/>
    <property type="match status" value="1"/>
</dbReference>
<protein>
    <recommendedName>
        <fullName evidence="11">Homeobox and C2H2 transcription factor</fullName>
    </recommendedName>
</protein>
<feature type="region of interest" description="Disordered" evidence="6">
    <location>
        <begin position="146"/>
        <end position="166"/>
    </location>
</feature>
<dbReference type="GO" id="GO:0003677">
    <property type="term" value="F:DNA binding"/>
    <property type="evidence" value="ECO:0007669"/>
    <property type="project" value="UniProtKB-UniRule"/>
</dbReference>
<dbReference type="GeneID" id="8440653"/>
<dbReference type="OMA" id="HLESHNF"/>
<dbReference type="InterPro" id="IPR050224">
    <property type="entry name" value="TALE_homeobox"/>
</dbReference>
<dbReference type="KEGG" id="ure:UREG_07158"/>
<evidence type="ECO:0000256" key="2">
    <source>
        <dbReference type="ARBA" id="ARBA00023155"/>
    </source>
</evidence>
<feature type="region of interest" description="Disordered" evidence="6">
    <location>
        <begin position="343"/>
        <end position="366"/>
    </location>
</feature>
<dbReference type="HOGENOM" id="CLU_008497_1_1_1"/>
<feature type="domain" description="Homeobox" evidence="7">
    <location>
        <begin position="158"/>
        <end position="221"/>
    </location>
</feature>
<keyword evidence="4" id="KW-0479">Metal-binding</keyword>
<sequence>MEYFDFDQAARENDVAFDCSETIDSDLASLVNGENIPTSTDDAVNTAAAADETASQSCPALDGPWPMYRASEKCFFCRSMGLDCFVAQRGALQNGCTCCIALYRECSFTNARPREEYLETLHVVGEDSYVPTGSLTGKRALKSYRGPSTSTLLEESEQRGRKNGSRFPREAVRVLRSWLSDHTAHPYPTDEEKDQLKAKTGLKRSQICNWLANARRRGKVRQPPRSASPSIGVPIPARKLSPGVHLSDLNPLERWKHSPPENEPASVRDIIQAMATTPFHSRNPNDASSGPRRSNSRRTGSSNDDSSLSNVRPAKSSSGYSMDTAQSSISDMSFASVFSHRSSRSSFGSADTRDRRRRRHKSAVGQNVFQKSRAARIYQCTFCTDSFPTKYDWQRHEKSLHLALDKWTCAPQGGIILENGEALCAFCRQPNPDEGHLESHNYTACQEKSTQERTFYRKDHLNQHLRLMHNVKLGPWMDQWKSATTELKSRCGFCSATFTTWKDRVDHLAAHFKAGTEMSQWKGDWGFDPCIQRCVEGAMPPYLIAEERNSMNPWIAQRPSPAAKEAGDHNAGRSSANIPVPNDASCFRRLEIEVSAFIGRMAAQGIVPTDGMIQAEARRIIYGTDDPWNQTCADNPTWLAILKRDAGIYDLPGSQSIQLGDLGMQPPFAANGGLRRAPAHSLKAAPPPSNSSGLQSPAIPGSGFHSAVASHRGSHAGSLSGSVDFSAGAIGHGSLDGLPTSTMIGTLSSSAPVTLENDPLIEMGFDADFVQHLDDDYGDIGHELDDLHLEKFGQGGSGFQGFGFSETAFNVTATSAPSQLHATSGPPVTTPFGAGYQKTFDSSSLFSNIEGSGH</sequence>